<dbReference type="NCBIfam" id="NF047422">
    <property type="entry name" value="YfmF_fam"/>
    <property type="match status" value="1"/>
</dbReference>
<evidence type="ECO:0000259" key="1">
    <source>
        <dbReference type="Pfam" id="PF05193"/>
    </source>
</evidence>
<dbReference type="EMBL" id="DVGA01000081">
    <property type="protein sequence ID" value="HIQ79147.1"/>
    <property type="molecule type" value="Genomic_DNA"/>
</dbReference>
<dbReference type="SUPFAM" id="SSF63411">
    <property type="entry name" value="LuxS/MPP-like metallohydrolase"/>
    <property type="match status" value="2"/>
</dbReference>
<dbReference type="Pfam" id="PF05193">
    <property type="entry name" value="Peptidase_M16_C"/>
    <property type="match status" value="1"/>
</dbReference>
<feature type="domain" description="Peptidase M16 C-terminal" evidence="1">
    <location>
        <begin position="254"/>
        <end position="358"/>
    </location>
</feature>
<reference evidence="2" key="1">
    <citation type="submission" date="2020-10" db="EMBL/GenBank/DDBJ databases">
        <authorList>
            <person name="Gilroy R."/>
        </authorList>
    </citation>
    <scope>NUCLEOTIDE SEQUENCE</scope>
    <source>
        <strain evidence="2">ChiBcolR7-354</strain>
    </source>
</reference>
<reference evidence="2" key="2">
    <citation type="journal article" date="2021" name="PeerJ">
        <title>Extensive microbial diversity within the chicken gut microbiome revealed by metagenomics and culture.</title>
        <authorList>
            <person name="Gilroy R."/>
            <person name="Ravi A."/>
            <person name="Getino M."/>
            <person name="Pursley I."/>
            <person name="Horton D.L."/>
            <person name="Alikhan N.F."/>
            <person name="Baker D."/>
            <person name="Gharbi K."/>
            <person name="Hall N."/>
            <person name="Watson M."/>
            <person name="Adriaenssens E.M."/>
            <person name="Foster-Nyarko E."/>
            <person name="Jarju S."/>
            <person name="Secka A."/>
            <person name="Antonio M."/>
            <person name="Oren A."/>
            <person name="Chaudhuri R.R."/>
            <person name="La Ragione R."/>
            <person name="Hildebrand F."/>
            <person name="Pallen M.J."/>
        </authorList>
    </citation>
    <scope>NUCLEOTIDE SEQUENCE</scope>
    <source>
        <strain evidence="2">ChiBcolR7-354</strain>
    </source>
</reference>
<protein>
    <submittedName>
        <fullName evidence="2">Insulinase family protein</fullName>
    </submittedName>
</protein>
<evidence type="ECO:0000313" key="3">
    <source>
        <dbReference type="Proteomes" id="UP000824262"/>
    </source>
</evidence>
<dbReference type="Proteomes" id="UP000824262">
    <property type="component" value="Unassembled WGS sequence"/>
</dbReference>
<dbReference type="Gene3D" id="3.30.830.10">
    <property type="entry name" value="Metalloenzyme, LuxS/M16 peptidase-like"/>
    <property type="match status" value="2"/>
</dbReference>
<name>A0A9D1CSS2_9FIRM</name>
<dbReference type="InterPro" id="IPR011249">
    <property type="entry name" value="Metalloenz_LuxS/M16"/>
</dbReference>
<sequence>MEYTREELMPGVWLTALRTEKFKTGTLTLSLLSQLDASTASMHALIPSVLRRGTVSLPDMESIASRLDTLYGAQAEASVRRVGEVQCSGFAATFPEDRLLPERAGLLKSVSSLLGELLLRPNTRGGLLLPDYVNSERDKLIERIRAQKNDKDSYAVQRLVQLMCPCEAVSAGTLGTEESAEAIHYTKLTRRWRELTATAPVELFYCGSEAFGAVADALTDALTGLPRGEIDGDIGTDVRMNSMEESPREFTDFMDVTQGKLAMGWRLGDSMAEPDIPALLVFNAVFGGSVTSKLFMNVRERLQLCYYASSGLDWQKGLLIVSSGVAFDKLGAARDEIFAQLEAIKRGEVSSQELEAARLSVRNRYASMGDDPFALESHYLSMNIAGSDASPEDIAAACDGVTLESVVRIAQCTECDAIYYLKAGEGESDDDKA</sequence>
<evidence type="ECO:0000313" key="2">
    <source>
        <dbReference type="EMBL" id="HIQ79147.1"/>
    </source>
</evidence>
<gene>
    <name evidence="2" type="ORF">IAB77_07805</name>
</gene>
<dbReference type="GO" id="GO:0046872">
    <property type="term" value="F:metal ion binding"/>
    <property type="evidence" value="ECO:0007669"/>
    <property type="project" value="InterPro"/>
</dbReference>
<organism evidence="2 3">
    <name type="scientific">Candidatus Scatomorpha intestinavium</name>
    <dbReference type="NCBI Taxonomy" id="2840922"/>
    <lineage>
        <taxon>Bacteria</taxon>
        <taxon>Bacillati</taxon>
        <taxon>Bacillota</taxon>
        <taxon>Clostridia</taxon>
        <taxon>Eubacteriales</taxon>
        <taxon>Candidatus Scatomorpha</taxon>
    </lineage>
</organism>
<accession>A0A9D1CSS2</accession>
<dbReference type="AlphaFoldDB" id="A0A9D1CSS2"/>
<proteinExistence type="predicted"/>
<dbReference type="InterPro" id="IPR007863">
    <property type="entry name" value="Peptidase_M16_C"/>
</dbReference>
<comment type="caution">
    <text evidence="2">The sequence shown here is derived from an EMBL/GenBank/DDBJ whole genome shotgun (WGS) entry which is preliminary data.</text>
</comment>